<gene>
    <name evidence="1" type="ORF">SAMN05421672_111124</name>
</gene>
<reference evidence="1 2" key="1">
    <citation type="submission" date="2017-01" db="EMBL/GenBank/DDBJ databases">
        <authorList>
            <person name="Mah S.A."/>
            <person name="Swanson W.J."/>
            <person name="Moy G.W."/>
            <person name="Vacquier V.D."/>
        </authorList>
    </citation>
    <scope>NUCLEOTIDE SEQUENCE [LARGE SCALE GENOMIC DNA]</scope>
    <source>
        <strain evidence="1 2">ATCC 29606</strain>
    </source>
</reference>
<dbReference type="EMBL" id="FTMC01000011">
    <property type="protein sequence ID" value="SIQ90790.1"/>
    <property type="molecule type" value="Genomic_DNA"/>
</dbReference>
<dbReference type="AlphaFoldDB" id="A0A1N6WLA2"/>
<proteinExistence type="predicted"/>
<name>A0A1N6WLA2_9PSED</name>
<sequence length="68" mass="7594">MVQQVAGEEGPVLTLAVLIKGTDLFVGPMPSWELIARNRTTSHRHKIPCNTPSDFAQAKVTTRWHLQI</sequence>
<organism evidence="1 2">
    <name type="scientific">Pseudomonas flexibilis</name>
    <dbReference type="NCBI Taxonomy" id="706570"/>
    <lineage>
        <taxon>Bacteria</taxon>
        <taxon>Pseudomonadati</taxon>
        <taxon>Pseudomonadota</taxon>
        <taxon>Gammaproteobacteria</taxon>
        <taxon>Pseudomonadales</taxon>
        <taxon>Pseudomonadaceae</taxon>
        <taxon>Pseudomonas</taxon>
    </lineage>
</organism>
<protein>
    <submittedName>
        <fullName evidence="1">Uncharacterized protein</fullName>
    </submittedName>
</protein>
<accession>A0A1N6WLA2</accession>
<evidence type="ECO:0000313" key="2">
    <source>
        <dbReference type="Proteomes" id="UP000186079"/>
    </source>
</evidence>
<dbReference type="Proteomes" id="UP000186079">
    <property type="component" value="Unassembled WGS sequence"/>
</dbReference>
<evidence type="ECO:0000313" key="1">
    <source>
        <dbReference type="EMBL" id="SIQ90790.1"/>
    </source>
</evidence>